<sequence>MERHLCSCEVKIAKIGGPFAFERSTFRCQLAPARMKKGILWKLPRSAGRAEMTPRRAVISYSITARLCVCIDGEEATQTPAYSLSTSFRLFVLKCCALIKMPF</sequence>
<proteinExistence type="predicted"/>
<evidence type="ECO:0000313" key="2">
    <source>
        <dbReference type="Proteomes" id="UP001558613"/>
    </source>
</evidence>
<protein>
    <submittedName>
        <fullName evidence="1">Uncharacterized protein</fullName>
    </submittedName>
</protein>
<gene>
    <name evidence="1" type="ORF">QQF64_011703</name>
</gene>
<dbReference type="Proteomes" id="UP001558613">
    <property type="component" value="Unassembled WGS sequence"/>
</dbReference>
<name>A0ABR3M331_9TELE</name>
<dbReference type="EMBL" id="JAYMGO010000017">
    <property type="protein sequence ID" value="KAL1258459.1"/>
    <property type="molecule type" value="Genomic_DNA"/>
</dbReference>
<evidence type="ECO:0000313" key="1">
    <source>
        <dbReference type="EMBL" id="KAL1258459.1"/>
    </source>
</evidence>
<accession>A0ABR3M331</accession>
<organism evidence="1 2">
    <name type="scientific">Cirrhinus molitorella</name>
    <name type="common">mud carp</name>
    <dbReference type="NCBI Taxonomy" id="172907"/>
    <lineage>
        <taxon>Eukaryota</taxon>
        <taxon>Metazoa</taxon>
        <taxon>Chordata</taxon>
        <taxon>Craniata</taxon>
        <taxon>Vertebrata</taxon>
        <taxon>Euteleostomi</taxon>
        <taxon>Actinopterygii</taxon>
        <taxon>Neopterygii</taxon>
        <taxon>Teleostei</taxon>
        <taxon>Ostariophysi</taxon>
        <taxon>Cypriniformes</taxon>
        <taxon>Cyprinidae</taxon>
        <taxon>Labeoninae</taxon>
        <taxon>Labeonini</taxon>
        <taxon>Cirrhinus</taxon>
    </lineage>
</organism>
<reference evidence="1 2" key="1">
    <citation type="submission" date="2023-09" db="EMBL/GenBank/DDBJ databases">
        <authorList>
            <person name="Wang M."/>
        </authorList>
    </citation>
    <scope>NUCLEOTIDE SEQUENCE [LARGE SCALE GENOMIC DNA]</scope>
    <source>
        <strain evidence="1">GT-2023</strain>
        <tissue evidence="1">Liver</tissue>
    </source>
</reference>
<keyword evidence="2" id="KW-1185">Reference proteome</keyword>
<comment type="caution">
    <text evidence="1">The sequence shown here is derived from an EMBL/GenBank/DDBJ whole genome shotgun (WGS) entry which is preliminary data.</text>
</comment>